<comment type="caution">
    <text evidence="1">The sequence shown here is derived from an EMBL/GenBank/DDBJ whole genome shotgun (WGS) entry which is preliminary data.</text>
</comment>
<dbReference type="Proteomes" id="UP001150942">
    <property type="component" value="Unassembled WGS sequence"/>
</dbReference>
<dbReference type="OrthoDB" id="4357582at2759"/>
<protein>
    <submittedName>
        <fullName evidence="1">Zinc finger C2H2</fullName>
    </submittedName>
</protein>
<dbReference type="AlphaFoldDB" id="A0A9W9JBK8"/>
<proteinExistence type="predicted"/>
<reference evidence="1" key="1">
    <citation type="submission" date="2022-11" db="EMBL/GenBank/DDBJ databases">
        <authorList>
            <person name="Petersen C."/>
        </authorList>
    </citation>
    <scope>NUCLEOTIDE SEQUENCE</scope>
    <source>
        <strain evidence="1">IBT 20477</strain>
    </source>
</reference>
<reference evidence="1" key="2">
    <citation type="journal article" date="2023" name="IMA Fungus">
        <title>Comparative genomic study of the Penicillium genus elucidates a diverse pangenome and 15 lateral gene transfer events.</title>
        <authorList>
            <person name="Petersen C."/>
            <person name="Sorensen T."/>
            <person name="Nielsen M.R."/>
            <person name="Sondergaard T.E."/>
            <person name="Sorensen J.L."/>
            <person name="Fitzpatrick D.A."/>
            <person name="Frisvad J.C."/>
            <person name="Nielsen K.L."/>
        </authorList>
    </citation>
    <scope>NUCLEOTIDE SEQUENCE</scope>
    <source>
        <strain evidence="1">IBT 20477</strain>
    </source>
</reference>
<gene>
    <name evidence="1" type="ORF">N7449_009234</name>
</gene>
<accession>A0A9W9JBK8</accession>
<name>A0A9W9JBK8_9EURO</name>
<sequence>MDLGEYSNNKIQQVVLPQIESSYRDKLLIFDKFIKLYLYIIILPDIRIYRAFLEWVIRVIYGRVEERPIAETI</sequence>
<evidence type="ECO:0000313" key="2">
    <source>
        <dbReference type="Proteomes" id="UP001150942"/>
    </source>
</evidence>
<organism evidence="1 2">
    <name type="scientific">Penicillium cf. viridicatum</name>
    <dbReference type="NCBI Taxonomy" id="2972119"/>
    <lineage>
        <taxon>Eukaryota</taxon>
        <taxon>Fungi</taxon>
        <taxon>Dikarya</taxon>
        <taxon>Ascomycota</taxon>
        <taxon>Pezizomycotina</taxon>
        <taxon>Eurotiomycetes</taxon>
        <taxon>Eurotiomycetidae</taxon>
        <taxon>Eurotiales</taxon>
        <taxon>Aspergillaceae</taxon>
        <taxon>Penicillium</taxon>
    </lineage>
</organism>
<dbReference type="EMBL" id="JAPQKQ010000006">
    <property type="protein sequence ID" value="KAJ5193092.1"/>
    <property type="molecule type" value="Genomic_DNA"/>
</dbReference>
<evidence type="ECO:0000313" key="1">
    <source>
        <dbReference type="EMBL" id="KAJ5193092.1"/>
    </source>
</evidence>
<keyword evidence="2" id="KW-1185">Reference proteome</keyword>